<evidence type="ECO:0000313" key="2">
    <source>
        <dbReference type="Proteomes" id="UP000886878"/>
    </source>
</evidence>
<accession>A0A9D1QQ86</accession>
<sequence>MDPVKASAPWPIPAESKRINEEKEHYRQIKYVWHRDGWRYEARWHTQTHGARIVTYLSWRLDRVKAGKGYGEDHAPRVSEILVGDHWLPTKQVRYAARQVNSGVASIEAVNIIRQAHWPDKN</sequence>
<protein>
    <submittedName>
        <fullName evidence="1">Uncharacterized protein</fullName>
    </submittedName>
</protein>
<evidence type="ECO:0000313" key="1">
    <source>
        <dbReference type="EMBL" id="HIW70579.1"/>
    </source>
</evidence>
<dbReference type="Proteomes" id="UP000886878">
    <property type="component" value="Unassembled WGS sequence"/>
</dbReference>
<reference evidence="1" key="1">
    <citation type="journal article" date="2021" name="PeerJ">
        <title>Extensive microbial diversity within the chicken gut microbiome revealed by metagenomics and culture.</title>
        <authorList>
            <person name="Gilroy R."/>
            <person name="Ravi A."/>
            <person name="Getino M."/>
            <person name="Pursley I."/>
            <person name="Horton D.L."/>
            <person name="Alikhan N.F."/>
            <person name="Baker D."/>
            <person name="Gharbi K."/>
            <person name="Hall N."/>
            <person name="Watson M."/>
            <person name="Adriaenssens E.M."/>
            <person name="Foster-Nyarko E."/>
            <person name="Jarju S."/>
            <person name="Secka A."/>
            <person name="Antonio M."/>
            <person name="Oren A."/>
            <person name="Chaudhuri R.R."/>
            <person name="La Ragione R."/>
            <person name="Hildebrand F."/>
            <person name="Pallen M.J."/>
        </authorList>
    </citation>
    <scope>NUCLEOTIDE SEQUENCE</scope>
    <source>
        <strain evidence="1">ChiHejej3B27-2180</strain>
    </source>
</reference>
<name>A0A9D1QQ86_9LACO</name>
<reference evidence="1" key="2">
    <citation type="submission" date="2021-04" db="EMBL/GenBank/DDBJ databases">
        <authorList>
            <person name="Gilroy R."/>
        </authorList>
    </citation>
    <scope>NUCLEOTIDE SEQUENCE</scope>
    <source>
        <strain evidence="1">ChiHejej3B27-2180</strain>
    </source>
</reference>
<gene>
    <name evidence="1" type="ORF">H9876_04320</name>
</gene>
<organism evidence="1 2">
    <name type="scientific">Candidatus Limosilactobacillus merdipullorum</name>
    <dbReference type="NCBI Taxonomy" id="2838653"/>
    <lineage>
        <taxon>Bacteria</taxon>
        <taxon>Bacillati</taxon>
        <taxon>Bacillota</taxon>
        <taxon>Bacilli</taxon>
        <taxon>Lactobacillales</taxon>
        <taxon>Lactobacillaceae</taxon>
        <taxon>Limosilactobacillus</taxon>
    </lineage>
</organism>
<dbReference type="AlphaFoldDB" id="A0A9D1QQ86"/>
<proteinExistence type="predicted"/>
<dbReference type="EMBL" id="DXGK01000086">
    <property type="protein sequence ID" value="HIW70579.1"/>
    <property type="molecule type" value="Genomic_DNA"/>
</dbReference>
<comment type="caution">
    <text evidence="1">The sequence shown here is derived from an EMBL/GenBank/DDBJ whole genome shotgun (WGS) entry which is preliminary data.</text>
</comment>